<feature type="domain" description="CCD97-like C-terminal" evidence="2">
    <location>
        <begin position="107"/>
        <end position="277"/>
    </location>
</feature>
<dbReference type="FunCoup" id="A0A1S3HSG5">
    <property type="interactions" value="1424"/>
</dbReference>
<dbReference type="InterPro" id="IPR018613">
    <property type="entry name" value="Ccdc97-like"/>
</dbReference>
<gene>
    <name evidence="4" type="primary">LOC106157777</name>
</gene>
<keyword evidence="3" id="KW-1185">Reference proteome</keyword>
<dbReference type="PANTHER" id="PTHR31840:SF1">
    <property type="entry name" value="COILED-COIL DOMAIN-CONTAINING PROTEIN 97"/>
    <property type="match status" value="1"/>
</dbReference>
<accession>A0A1S3HSG5</accession>
<dbReference type="Pfam" id="PF09747">
    <property type="entry name" value="CCD97-like_C"/>
    <property type="match status" value="1"/>
</dbReference>
<dbReference type="GeneID" id="106157777"/>
<feature type="compositionally biased region" description="Acidic residues" evidence="1">
    <location>
        <begin position="190"/>
        <end position="208"/>
    </location>
</feature>
<proteinExistence type="predicted"/>
<dbReference type="PANTHER" id="PTHR31840">
    <property type="entry name" value="COILED-COIL DOMAIN-CONTAINING PROTEIN 97"/>
    <property type="match status" value="1"/>
</dbReference>
<dbReference type="OMA" id="CDELHEF"/>
<feature type="region of interest" description="Disordered" evidence="1">
    <location>
        <begin position="269"/>
        <end position="293"/>
    </location>
</feature>
<dbReference type="STRING" id="7574.A0A1S3HSG5"/>
<evidence type="ECO:0000313" key="3">
    <source>
        <dbReference type="Proteomes" id="UP000085678"/>
    </source>
</evidence>
<dbReference type="KEGG" id="lak:106157777"/>
<organism evidence="3 4">
    <name type="scientific">Lingula anatina</name>
    <name type="common">Brachiopod</name>
    <name type="synonym">Lingula unguis</name>
    <dbReference type="NCBI Taxonomy" id="7574"/>
    <lineage>
        <taxon>Eukaryota</taxon>
        <taxon>Metazoa</taxon>
        <taxon>Spiralia</taxon>
        <taxon>Lophotrochozoa</taxon>
        <taxon>Brachiopoda</taxon>
        <taxon>Linguliformea</taxon>
        <taxon>Lingulata</taxon>
        <taxon>Lingulida</taxon>
        <taxon>Linguloidea</taxon>
        <taxon>Lingulidae</taxon>
        <taxon>Lingula</taxon>
    </lineage>
</organism>
<dbReference type="InParanoid" id="A0A1S3HSG5"/>
<evidence type="ECO:0000313" key="4">
    <source>
        <dbReference type="RefSeq" id="XP_013388977.1"/>
    </source>
</evidence>
<feature type="region of interest" description="Disordered" evidence="1">
    <location>
        <begin position="186"/>
        <end position="219"/>
    </location>
</feature>
<sequence>MATSICSLMETYNTTVDDMCNRLGTTNAHFKHQQRGEPDLTVSQKADIAREIYAKNPATFLSRFGKYMLEEDVVHFENFKGNYEVDFHLKELRKQFSKKESKTIIKNRRYEAMKKLIEDGEYFSEEEMKSRNPLLYEQMIGQYLTEEEIQEKAGTFDRADCRFSHILMDHVGIVLQNELYYKQKEKENDQCEESEEEEEDECEEELEIDNGQSKDGRENLPEAERNLLKEEFLNIMKERFMNGEDEDFDYSKVDTNAEYDSLDIREHDEEEKYFDEEEPDDLLIESHDDMETV</sequence>
<dbReference type="InterPro" id="IPR040233">
    <property type="entry name" value="CCD97-like_C"/>
</dbReference>
<feature type="compositionally biased region" description="Acidic residues" evidence="1">
    <location>
        <begin position="269"/>
        <end position="283"/>
    </location>
</feature>
<evidence type="ECO:0000256" key="1">
    <source>
        <dbReference type="SAM" id="MobiDB-lite"/>
    </source>
</evidence>
<dbReference type="AlphaFoldDB" id="A0A1S3HSG5"/>
<evidence type="ECO:0000259" key="2">
    <source>
        <dbReference type="Pfam" id="PF09747"/>
    </source>
</evidence>
<dbReference type="OrthoDB" id="333176at2759"/>
<name>A0A1S3HSG5_LINAN</name>
<dbReference type="RefSeq" id="XP_013388977.1">
    <property type="nucleotide sequence ID" value="XM_013533523.1"/>
</dbReference>
<feature type="compositionally biased region" description="Basic and acidic residues" evidence="1">
    <location>
        <begin position="284"/>
        <end position="293"/>
    </location>
</feature>
<reference evidence="4" key="1">
    <citation type="submission" date="2025-08" db="UniProtKB">
        <authorList>
            <consortium name="RefSeq"/>
        </authorList>
    </citation>
    <scope>IDENTIFICATION</scope>
    <source>
        <tissue evidence="4">Gonads</tissue>
    </source>
</reference>
<dbReference type="Proteomes" id="UP000085678">
    <property type="component" value="Unplaced"/>
</dbReference>
<protein>
    <submittedName>
        <fullName evidence="4">Coiled-coil domain-containing protein 97-like</fullName>
    </submittedName>
</protein>